<proteinExistence type="predicted"/>
<sequence length="313" mass="35050">MARAADPAGKRIVGIVTKCDALQARDEAGVLRIAKNEVERLTHGWFALSLDTQKELEILGPSRQTPAEQISVDLEAQSPLKLRMHLRQHADDFATSMATGGHAKVFRTIQDENDPEFSRPAGDLENIYDWIRRYYLESRGSELPGTVNPVVLQNMFRQQSMHSLNQQVFAKIITDNDVREKIEGVLSQPGEETYRQAHDQLLMIVNDERGGILQTVNHYFADTLSSIRQERVIARLEGLGLQDGFGFDMKIHTTSRGGRPSEMFSPDLVGGFDDDMLTDLAGENFSTASRRNDLVSMAARLREALDIAKRAVL</sequence>
<dbReference type="RefSeq" id="XP_014532779.2">
    <property type="nucleotide sequence ID" value="XM_014677293.2"/>
</dbReference>
<dbReference type="VEuPathDB" id="FungiDB:PDIP_75080"/>
<dbReference type="KEGG" id="pdp:PDIP_55530"/>
<dbReference type="AlphaFoldDB" id="A0A7T6XM83"/>
<dbReference type="Gene3D" id="3.40.50.300">
    <property type="entry name" value="P-loop containing nucleotide triphosphate hydrolases"/>
    <property type="match status" value="1"/>
</dbReference>
<dbReference type="EMBL" id="CP060776">
    <property type="protein sequence ID" value="QQK43724.1"/>
    <property type="molecule type" value="Genomic_DNA"/>
</dbReference>
<dbReference type="VEuPathDB" id="FungiDB:PDIP_55530"/>
<reference evidence="1 2" key="1">
    <citation type="submission" date="2020-08" db="EMBL/GenBank/DDBJ databases">
        <title>The completed genome sequence of the pathogenic ascomycete fungus Penicillium digitatum.</title>
        <authorList>
            <person name="Wang M."/>
        </authorList>
    </citation>
    <scope>NUCLEOTIDE SEQUENCE [LARGE SCALE GENOMIC DNA]</scope>
    <source>
        <strain evidence="1 2">PdW03</strain>
    </source>
</reference>
<name>A0A7T6XM83_PENDI</name>
<organism evidence="1 2">
    <name type="scientific">Penicillium digitatum</name>
    <name type="common">Green mold</name>
    <dbReference type="NCBI Taxonomy" id="36651"/>
    <lineage>
        <taxon>Eukaryota</taxon>
        <taxon>Fungi</taxon>
        <taxon>Dikarya</taxon>
        <taxon>Ascomycota</taxon>
        <taxon>Pezizomycotina</taxon>
        <taxon>Eurotiomycetes</taxon>
        <taxon>Eurotiomycetidae</taxon>
        <taxon>Eurotiales</taxon>
        <taxon>Aspergillaceae</taxon>
        <taxon>Penicillium</taxon>
    </lineage>
</organism>
<evidence type="ECO:0000313" key="2">
    <source>
        <dbReference type="Proteomes" id="UP000595662"/>
    </source>
</evidence>
<evidence type="ECO:0000313" key="1">
    <source>
        <dbReference type="EMBL" id="QQK43724.1"/>
    </source>
</evidence>
<accession>A0A7T6XM83</accession>
<protein>
    <submittedName>
        <fullName evidence="1">Interferon-induced GTP-binding protein MxA</fullName>
    </submittedName>
</protein>
<dbReference type="Proteomes" id="UP000595662">
    <property type="component" value="Chromosome 3"/>
</dbReference>
<dbReference type="GeneID" id="26233869"/>
<gene>
    <name evidence="1" type="ORF">Pdw03_7625</name>
</gene>
<dbReference type="InterPro" id="IPR027417">
    <property type="entry name" value="P-loop_NTPase"/>
</dbReference>